<dbReference type="SUPFAM" id="SSF56300">
    <property type="entry name" value="Metallo-dependent phosphatases"/>
    <property type="match status" value="1"/>
</dbReference>
<keyword evidence="3" id="KW-1185">Reference proteome</keyword>
<dbReference type="EMBL" id="JAODOP010000004">
    <property type="protein sequence ID" value="MEF3833964.1"/>
    <property type="molecule type" value="Genomic_DNA"/>
</dbReference>
<name>A0ABU7XTX4_9FLAO</name>
<gene>
    <name evidence="2" type="ORF">N1F79_12545</name>
</gene>
<dbReference type="Pfam" id="PF00149">
    <property type="entry name" value="Metallophos"/>
    <property type="match status" value="1"/>
</dbReference>
<dbReference type="RefSeq" id="WP_303306302.1">
    <property type="nucleotide sequence ID" value="NZ_JAODOP010000004.1"/>
</dbReference>
<dbReference type="Gene3D" id="3.60.21.10">
    <property type="match status" value="1"/>
</dbReference>
<dbReference type="Proteomes" id="UP001337305">
    <property type="component" value="Unassembled WGS sequence"/>
</dbReference>
<dbReference type="InterPro" id="IPR051918">
    <property type="entry name" value="STPP_CPPED1"/>
</dbReference>
<comment type="caution">
    <text evidence="2">The sequence shown here is derived from an EMBL/GenBank/DDBJ whole genome shotgun (WGS) entry which is preliminary data.</text>
</comment>
<feature type="domain" description="Calcineurin-like phosphoesterase" evidence="1">
    <location>
        <begin position="35"/>
        <end position="220"/>
    </location>
</feature>
<sequence>MNRRSFLKKSGQVGMAMSLPLPISGFNFNSSSKLQIGIVADVHQDVIHDGYARLRFFMDDMKKRQPDFIIQMGDFALPKLQNQPFLDVWNEFEGPAYHILGNHDMRDSGFTREQTMAWWGMKERYYSFDQGDFHFIVLDGNDKNPKPWSGYDRYIGEEQKEWLKDDLKKTQKPTVVFVHQSLEAEHGIANGEEIRDILEKSKTASKQLKVIACLCGHHHTDYVKEINGIPYIQINSMSYKWVGGKYKRERFAPHVENAFPWVKSTCPYKDPLYTLLTLDAYRGELHLEGSSTSFIAPTPKEIGMPNADEMSPTITERNLTFDN</sequence>
<organism evidence="2 3">
    <name type="scientific">Flavivirga spongiicola</name>
    <dbReference type="NCBI Taxonomy" id="421621"/>
    <lineage>
        <taxon>Bacteria</taxon>
        <taxon>Pseudomonadati</taxon>
        <taxon>Bacteroidota</taxon>
        <taxon>Flavobacteriia</taxon>
        <taxon>Flavobacteriales</taxon>
        <taxon>Flavobacteriaceae</taxon>
        <taxon>Flavivirga</taxon>
    </lineage>
</organism>
<dbReference type="PANTHER" id="PTHR43143">
    <property type="entry name" value="METALLOPHOSPHOESTERASE, CALCINEURIN SUPERFAMILY"/>
    <property type="match status" value="1"/>
</dbReference>
<dbReference type="InterPro" id="IPR029052">
    <property type="entry name" value="Metallo-depent_PP-like"/>
</dbReference>
<proteinExistence type="predicted"/>
<protein>
    <submittedName>
        <fullName evidence="2">Metallophosphoesterase</fullName>
    </submittedName>
</protein>
<accession>A0ABU7XTX4</accession>
<evidence type="ECO:0000313" key="2">
    <source>
        <dbReference type="EMBL" id="MEF3833964.1"/>
    </source>
</evidence>
<evidence type="ECO:0000313" key="3">
    <source>
        <dbReference type="Proteomes" id="UP001337305"/>
    </source>
</evidence>
<dbReference type="InterPro" id="IPR004843">
    <property type="entry name" value="Calcineurin-like_PHP"/>
</dbReference>
<dbReference type="PANTHER" id="PTHR43143:SF1">
    <property type="entry name" value="SERINE_THREONINE-PROTEIN PHOSPHATASE CPPED1"/>
    <property type="match status" value="1"/>
</dbReference>
<reference evidence="2 3" key="1">
    <citation type="submission" date="2022-09" db="EMBL/GenBank/DDBJ databases">
        <title>Genome sequencing of Flavivirga sp. MEBiC05379.</title>
        <authorList>
            <person name="Oh H.-M."/>
            <person name="Kwon K.K."/>
            <person name="Park M.J."/>
            <person name="Yang S.-H."/>
        </authorList>
    </citation>
    <scope>NUCLEOTIDE SEQUENCE [LARGE SCALE GENOMIC DNA]</scope>
    <source>
        <strain evidence="2 3">MEBiC05379</strain>
    </source>
</reference>
<evidence type="ECO:0000259" key="1">
    <source>
        <dbReference type="Pfam" id="PF00149"/>
    </source>
</evidence>